<dbReference type="GO" id="GO:0015648">
    <property type="term" value="F:lipid-linked peptidoglycan transporter activity"/>
    <property type="evidence" value="ECO:0007669"/>
    <property type="project" value="TreeGrafter"/>
</dbReference>
<feature type="transmembrane region" description="Helical" evidence="16">
    <location>
        <begin position="91"/>
        <end position="111"/>
    </location>
</feature>
<comment type="subcellular location">
    <subcellularLocation>
        <location evidence="1">Membrane</location>
        <topology evidence="1">Multi-pass membrane protein</topology>
    </subcellularLocation>
</comment>
<keyword evidence="5" id="KW-0133">Cell shape</keyword>
<dbReference type="GO" id="GO:0008955">
    <property type="term" value="F:peptidoglycan glycosyltransferase activity"/>
    <property type="evidence" value="ECO:0007669"/>
    <property type="project" value="UniProtKB-EC"/>
</dbReference>
<evidence type="ECO:0000256" key="2">
    <source>
        <dbReference type="ARBA" id="ARBA00022676"/>
    </source>
</evidence>
<evidence type="ECO:0000256" key="7">
    <source>
        <dbReference type="ARBA" id="ARBA00022989"/>
    </source>
</evidence>
<dbReference type="PANTHER" id="PTHR30474">
    <property type="entry name" value="CELL CYCLE PROTEIN"/>
    <property type="match status" value="1"/>
</dbReference>
<evidence type="ECO:0000256" key="11">
    <source>
        <dbReference type="ARBA" id="ARBA00038053"/>
    </source>
</evidence>
<keyword evidence="3" id="KW-0808">Transferase</keyword>
<comment type="caution">
    <text evidence="17">The sequence shown here is derived from an EMBL/GenBank/DDBJ whole genome shotgun (WGS) entry which is preliminary data.</text>
</comment>
<evidence type="ECO:0000313" key="17">
    <source>
        <dbReference type="EMBL" id="HER96784.1"/>
    </source>
</evidence>
<dbReference type="AlphaFoldDB" id="A0A7V2B1W4"/>
<evidence type="ECO:0000256" key="15">
    <source>
        <dbReference type="ARBA" id="ARBA00049902"/>
    </source>
</evidence>
<dbReference type="EC" id="2.4.99.28" evidence="14"/>
<evidence type="ECO:0000256" key="1">
    <source>
        <dbReference type="ARBA" id="ARBA00004141"/>
    </source>
</evidence>
<sequence length="396" mass="42135">MATFVASRKRRKTAPAPAKPGVDRYIQLVVGALLAFGVVAVYSAVSFLAETKAGGDPDRLLLRHLVRVGLAVGAMWVVARIDYRRLARWSLPLLMGSLGLLLVVQVAGVAFGGATRWLRIGSVVFQPSELAELALLLHVAVLLTRKQAYITSFDRGFLPLLFWILVTAVLIGIENLSTAALLTAGTLLMCFVGRVRVLHLGGLAATGVVLAVLLLLSSPQRAARIEAFWGVKLFPHTQAEEVFDPQGEGYQARQARIALAMGGLTGVGPGKSVQRDFLPAPYNDFIFAIVAEEYGFIGALGLLAALAVLLLRGFLRIARHAPDPLGFFLAFGATTLLVLQGWVHAAVNCGLLPVTGLPFPFVSYGGSSLVANGVLAGLLLSVSRRIVLQTEKGEVG</sequence>
<evidence type="ECO:0000256" key="14">
    <source>
        <dbReference type="ARBA" id="ARBA00044770"/>
    </source>
</evidence>
<feature type="transmembrane region" description="Helical" evidence="16">
    <location>
        <begin position="61"/>
        <end position="79"/>
    </location>
</feature>
<organism evidence="17">
    <name type="scientific">Rhodothermus marinus</name>
    <name type="common">Rhodothermus obamensis</name>
    <dbReference type="NCBI Taxonomy" id="29549"/>
    <lineage>
        <taxon>Bacteria</taxon>
        <taxon>Pseudomonadati</taxon>
        <taxon>Rhodothermota</taxon>
        <taxon>Rhodothermia</taxon>
        <taxon>Rhodothermales</taxon>
        <taxon>Rhodothermaceae</taxon>
        <taxon>Rhodothermus</taxon>
    </lineage>
</organism>
<dbReference type="GO" id="GO:0005886">
    <property type="term" value="C:plasma membrane"/>
    <property type="evidence" value="ECO:0007669"/>
    <property type="project" value="TreeGrafter"/>
</dbReference>
<feature type="transmembrane region" description="Helical" evidence="16">
    <location>
        <begin position="359"/>
        <end position="382"/>
    </location>
</feature>
<keyword evidence="7 16" id="KW-1133">Transmembrane helix</keyword>
<evidence type="ECO:0000256" key="12">
    <source>
        <dbReference type="ARBA" id="ARBA00041185"/>
    </source>
</evidence>
<keyword evidence="6" id="KW-0573">Peptidoglycan synthesis</keyword>
<dbReference type="GO" id="GO:0009252">
    <property type="term" value="P:peptidoglycan biosynthetic process"/>
    <property type="evidence" value="ECO:0007669"/>
    <property type="project" value="UniProtKB-KW"/>
</dbReference>
<dbReference type="GO" id="GO:0008360">
    <property type="term" value="P:regulation of cell shape"/>
    <property type="evidence" value="ECO:0007669"/>
    <property type="project" value="UniProtKB-KW"/>
</dbReference>
<dbReference type="InterPro" id="IPR001182">
    <property type="entry name" value="FtsW/RodA"/>
</dbReference>
<keyword evidence="17" id="KW-0131">Cell cycle</keyword>
<comment type="similarity">
    <text evidence="11">Belongs to the SEDS family. FtsW subfamily.</text>
</comment>
<reference evidence="17" key="1">
    <citation type="journal article" date="2020" name="mSystems">
        <title>Genome- and Community-Level Interaction Insights into Carbon Utilization and Element Cycling Functions of Hydrothermarchaeota in Hydrothermal Sediment.</title>
        <authorList>
            <person name="Zhou Z."/>
            <person name="Liu Y."/>
            <person name="Xu W."/>
            <person name="Pan J."/>
            <person name="Luo Z.H."/>
            <person name="Li M."/>
        </authorList>
    </citation>
    <scope>NUCLEOTIDE SEQUENCE [LARGE SCALE GENOMIC DNA]</scope>
    <source>
        <strain evidence="17">SpSt-143</strain>
    </source>
</reference>
<accession>A0A7V2B1W4</accession>
<name>A0A7V2B1W4_RHOMR</name>
<comment type="catalytic activity">
    <reaction evidence="15">
        <text>[GlcNAc-(1-&gt;4)-Mur2Ac(oyl-L-Ala-gamma-D-Glu-L-Lys-D-Ala-D-Ala)](n)-di-trans,octa-cis-undecaprenyl diphosphate + beta-D-GlcNAc-(1-&gt;4)-Mur2Ac(oyl-L-Ala-gamma-D-Glu-L-Lys-D-Ala-D-Ala)-di-trans,octa-cis-undecaprenyl diphosphate = [GlcNAc-(1-&gt;4)-Mur2Ac(oyl-L-Ala-gamma-D-Glu-L-Lys-D-Ala-D-Ala)](n+1)-di-trans,octa-cis-undecaprenyl diphosphate + di-trans,octa-cis-undecaprenyl diphosphate + H(+)</text>
        <dbReference type="Rhea" id="RHEA:23708"/>
        <dbReference type="Rhea" id="RHEA-COMP:9602"/>
        <dbReference type="Rhea" id="RHEA-COMP:9603"/>
        <dbReference type="ChEBI" id="CHEBI:15378"/>
        <dbReference type="ChEBI" id="CHEBI:58405"/>
        <dbReference type="ChEBI" id="CHEBI:60033"/>
        <dbReference type="ChEBI" id="CHEBI:78435"/>
        <dbReference type="EC" id="2.4.99.28"/>
    </reaction>
</comment>
<evidence type="ECO:0000256" key="4">
    <source>
        <dbReference type="ARBA" id="ARBA00022692"/>
    </source>
</evidence>
<keyword evidence="17" id="KW-0132">Cell division</keyword>
<feature type="transmembrane region" description="Helical" evidence="16">
    <location>
        <begin position="28"/>
        <end position="49"/>
    </location>
</feature>
<evidence type="ECO:0000256" key="9">
    <source>
        <dbReference type="ARBA" id="ARBA00032370"/>
    </source>
</evidence>
<dbReference type="GO" id="GO:0051301">
    <property type="term" value="P:cell division"/>
    <property type="evidence" value="ECO:0007669"/>
    <property type="project" value="UniProtKB-KW"/>
</dbReference>
<feature type="transmembrane region" description="Helical" evidence="16">
    <location>
        <begin position="197"/>
        <end position="216"/>
    </location>
</feature>
<feature type="transmembrane region" description="Helical" evidence="16">
    <location>
        <begin position="294"/>
        <end position="315"/>
    </location>
</feature>
<proteinExistence type="inferred from homology"/>
<keyword evidence="8 16" id="KW-0472">Membrane</keyword>
<protein>
    <recommendedName>
        <fullName evidence="12">Probable peptidoglycan glycosyltransferase FtsW</fullName>
        <ecNumber evidence="14">2.4.99.28</ecNumber>
    </recommendedName>
    <alternativeName>
        <fullName evidence="13">Cell division protein FtsW</fullName>
    </alternativeName>
    <alternativeName>
        <fullName evidence="10">Cell wall polymerase</fullName>
    </alternativeName>
    <alternativeName>
        <fullName evidence="9">Peptidoglycan polymerase</fullName>
    </alternativeName>
</protein>
<feature type="transmembrane region" description="Helical" evidence="16">
    <location>
        <begin position="327"/>
        <end position="347"/>
    </location>
</feature>
<evidence type="ECO:0000256" key="5">
    <source>
        <dbReference type="ARBA" id="ARBA00022960"/>
    </source>
</evidence>
<evidence type="ECO:0000256" key="3">
    <source>
        <dbReference type="ARBA" id="ARBA00022679"/>
    </source>
</evidence>
<evidence type="ECO:0000256" key="10">
    <source>
        <dbReference type="ARBA" id="ARBA00033270"/>
    </source>
</evidence>
<dbReference type="Pfam" id="PF01098">
    <property type="entry name" value="FTSW_RODA_SPOVE"/>
    <property type="match status" value="1"/>
</dbReference>
<evidence type="ECO:0000256" key="16">
    <source>
        <dbReference type="SAM" id="Phobius"/>
    </source>
</evidence>
<keyword evidence="4 16" id="KW-0812">Transmembrane</keyword>
<gene>
    <name evidence="17" type="ORF">ENO59_09760</name>
</gene>
<dbReference type="EMBL" id="DSGB01000006">
    <property type="protein sequence ID" value="HER96784.1"/>
    <property type="molecule type" value="Genomic_DNA"/>
</dbReference>
<evidence type="ECO:0000256" key="13">
    <source>
        <dbReference type="ARBA" id="ARBA00041418"/>
    </source>
</evidence>
<evidence type="ECO:0000256" key="8">
    <source>
        <dbReference type="ARBA" id="ARBA00023136"/>
    </source>
</evidence>
<dbReference type="PANTHER" id="PTHR30474:SF2">
    <property type="entry name" value="PEPTIDOGLYCAN GLYCOSYLTRANSFERASE FTSW-RELATED"/>
    <property type="match status" value="1"/>
</dbReference>
<evidence type="ECO:0000256" key="6">
    <source>
        <dbReference type="ARBA" id="ARBA00022984"/>
    </source>
</evidence>
<dbReference type="GO" id="GO:0032153">
    <property type="term" value="C:cell division site"/>
    <property type="evidence" value="ECO:0007669"/>
    <property type="project" value="TreeGrafter"/>
</dbReference>
<feature type="transmembrane region" description="Helical" evidence="16">
    <location>
        <begin position="156"/>
        <end position="177"/>
    </location>
</feature>
<keyword evidence="2" id="KW-0328">Glycosyltransferase</keyword>